<dbReference type="AlphaFoldDB" id="A0AAV7PQV5"/>
<reference evidence="1" key="1">
    <citation type="journal article" date="2022" name="bioRxiv">
        <title>Sequencing and chromosome-scale assembly of the giantPleurodeles waltlgenome.</title>
        <authorList>
            <person name="Brown T."/>
            <person name="Elewa A."/>
            <person name="Iarovenko S."/>
            <person name="Subramanian E."/>
            <person name="Araus A.J."/>
            <person name="Petzold A."/>
            <person name="Susuki M."/>
            <person name="Suzuki K.-i.T."/>
            <person name="Hayashi T."/>
            <person name="Toyoda A."/>
            <person name="Oliveira C."/>
            <person name="Osipova E."/>
            <person name="Leigh N.D."/>
            <person name="Simon A."/>
            <person name="Yun M.H."/>
        </authorList>
    </citation>
    <scope>NUCLEOTIDE SEQUENCE</scope>
    <source>
        <strain evidence="1">20211129_DDA</strain>
        <tissue evidence="1">Liver</tissue>
    </source>
</reference>
<evidence type="ECO:0000313" key="2">
    <source>
        <dbReference type="Proteomes" id="UP001066276"/>
    </source>
</evidence>
<proteinExistence type="predicted"/>
<name>A0AAV7PQV5_PLEWA</name>
<dbReference type="EMBL" id="JANPWB010000011">
    <property type="protein sequence ID" value="KAJ1129370.1"/>
    <property type="molecule type" value="Genomic_DNA"/>
</dbReference>
<accession>A0AAV7PQV5</accession>
<evidence type="ECO:0000313" key="1">
    <source>
        <dbReference type="EMBL" id="KAJ1129370.1"/>
    </source>
</evidence>
<keyword evidence="2" id="KW-1185">Reference proteome</keyword>
<dbReference type="Proteomes" id="UP001066276">
    <property type="component" value="Chromosome 7"/>
</dbReference>
<sequence>MGHTWAPSGSLEDSALQDLSTTRSIHGVNVLAVADTQESALVELVVGEVAAMLAVVVEIFVALDDTLEEVLTTDVNKAMVKLLLDEGAAACANAVIVGCCDAFHLVTTL</sequence>
<organism evidence="1 2">
    <name type="scientific">Pleurodeles waltl</name>
    <name type="common">Iberian ribbed newt</name>
    <dbReference type="NCBI Taxonomy" id="8319"/>
    <lineage>
        <taxon>Eukaryota</taxon>
        <taxon>Metazoa</taxon>
        <taxon>Chordata</taxon>
        <taxon>Craniata</taxon>
        <taxon>Vertebrata</taxon>
        <taxon>Euteleostomi</taxon>
        <taxon>Amphibia</taxon>
        <taxon>Batrachia</taxon>
        <taxon>Caudata</taxon>
        <taxon>Salamandroidea</taxon>
        <taxon>Salamandridae</taxon>
        <taxon>Pleurodelinae</taxon>
        <taxon>Pleurodeles</taxon>
    </lineage>
</organism>
<comment type="caution">
    <text evidence="1">The sequence shown here is derived from an EMBL/GenBank/DDBJ whole genome shotgun (WGS) entry which is preliminary data.</text>
</comment>
<gene>
    <name evidence="1" type="ORF">NDU88_007741</name>
</gene>
<protein>
    <submittedName>
        <fullName evidence="1">Uncharacterized protein</fullName>
    </submittedName>
</protein>